<dbReference type="Proteomes" id="UP000265020">
    <property type="component" value="Unassembled WGS sequence"/>
</dbReference>
<name>A0A3Q2D127_CYPVA</name>
<evidence type="ECO:0000313" key="2">
    <source>
        <dbReference type="Proteomes" id="UP000265020"/>
    </source>
</evidence>
<dbReference type="Ensembl" id="ENSCVAT00000030165.1">
    <property type="protein sequence ID" value="ENSCVAP00000012038.1"/>
    <property type="gene ID" value="ENSCVAG00000014415.1"/>
</dbReference>
<reference evidence="1" key="1">
    <citation type="submission" date="2025-08" db="UniProtKB">
        <authorList>
            <consortium name="Ensembl"/>
        </authorList>
    </citation>
    <scope>IDENTIFICATION</scope>
</reference>
<reference evidence="1" key="2">
    <citation type="submission" date="2025-09" db="UniProtKB">
        <authorList>
            <consortium name="Ensembl"/>
        </authorList>
    </citation>
    <scope>IDENTIFICATION</scope>
</reference>
<protein>
    <submittedName>
        <fullName evidence="1">Uncharacterized protein</fullName>
    </submittedName>
</protein>
<proteinExistence type="predicted"/>
<evidence type="ECO:0000313" key="1">
    <source>
        <dbReference type="Ensembl" id="ENSCVAP00000012038.1"/>
    </source>
</evidence>
<accession>A0A3Q2D127</accession>
<dbReference type="GeneTree" id="ENSGT01110000267866"/>
<sequence length="107" mass="12156">MLSQGGHHYSQELLEIVRVYLQLLRVQHAQIFVCGLDVIHVLHSFLQTFDDNLSVSRHFGVRCYSSRIVEVSKATKVPLSPGLRASSVGKPPASCENQWTYKHMHQI</sequence>
<organism evidence="1 2">
    <name type="scientific">Cyprinodon variegatus</name>
    <name type="common">Sheepshead minnow</name>
    <dbReference type="NCBI Taxonomy" id="28743"/>
    <lineage>
        <taxon>Eukaryota</taxon>
        <taxon>Metazoa</taxon>
        <taxon>Chordata</taxon>
        <taxon>Craniata</taxon>
        <taxon>Vertebrata</taxon>
        <taxon>Euteleostomi</taxon>
        <taxon>Actinopterygii</taxon>
        <taxon>Neopterygii</taxon>
        <taxon>Teleostei</taxon>
        <taxon>Neoteleostei</taxon>
        <taxon>Acanthomorphata</taxon>
        <taxon>Ovalentaria</taxon>
        <taxon>Atherinomorphae</taxon>
        <taxon>Cyprinodontiformes</taxon>
        <taxon>Cyprinodontidae</taxon>
        <taxon>Cyprinodon</taxon>
    </lineage>
</organism>
<dbReference type="OMA" id="FQTAQHR"/>
<dbReference type="AlphaFoldDB" id="A0A3Q2D127"/>
<keyword evidence="2" id="KW-1185">Reference proteome</keyword>